<organism evidence="2 3">
    <name type="scientific">Pseudaestuariivita atlantica</name>
    <dbReference type="NCBI Taxonomy" id="1317121"/>
    <lineage>
        <taxon>Bacteria</taxon>
        <taxon>Pseudomonadati</taxon>
        <taxon>Pseudomonadota</taxon>
        <taxon>Alphaproteobacteria</taxon>
        <taxon>Rhodobacterales</taxon>
        <taxon>Paracoccaceae</taxon>
        <taxon>Pseudaestuariivita</taxon>
    </lineage>
</organism>
<accession>A0A0L1JLZ2</accession>
<proteinExistence type="predicted"/>
<dbReference type="Proteomes" id="UP000036938">
    <property type="component" value="Unassembled WGS sequence"/>
</dbReference>
<dbReference type="Pfam" id="PF24891">
    <property type="entry name" value="DUF7742"/>
    <property type="match status" value="1"/>
</dbReference>
<evidence type="ECO:0000313" key="2">
    <source>
        <dbReference type="EMBL" id="KNG92770.1"/>
    </source>
</evidence>
<keyword evidence="3" id="KW-1185">Reference proteome</keyword>
<reference evidence="2 3" key="1">
    <citation type="journal article" date="2015" name="Int. J. Syst. Evol. Microbiol.">
        <title>Aestuariivita atlantica sp. nov., isolated from deep sea sediment of the Atlantic Ocean.</title>
        <authorList>
            <person name="Li G."/>
            <person name="Lai Q."/>
            <person name="Du Y."/>
            <person name="Liu X."/>
            <person name="Sun F."/>
            <person name="Shao Z."/>
        </authorList>
    </citation>
    <scope>NUCLEOTIDE SEQUENCE [LARGE SCALE GENOMIC DNA]</scope>
    <source>
        <strain evidence="2 3">22II-S11-z3</strain>
    </source>
</reference>
<name>A0A0L1JLZ2_9RHOB</name>
<protein>
    <recommendedName>
        <fullName evidence="1">DUF7742 domain-containing protein</fullName>
    </recommendedName>
</protein>
<gene>
    <name evidence="2" type="ORF">ATO11_14940</name>
</gene>
<dbReference type="STRING" id="1317121.ATO11_14940"/>
<dbReference type="InterPro" id="IPR056644">
    <property type="entry name" value="DUF7742"/>
</dbReference>
<dbReference type="EMBL" id="AQQZ01000007">
    <property type="protein sequence ID" value="KNG92770.1"/>
    <property type="molecule type" value="Genomic_DNA"/>
</dbReference>
<dbReference type="AlphaFoldDB" id="A0A0L1JLZ2"/>
<comment type="caution">
    <text evidence="2">The sequence shown here is derived from an EMBL/GenBank/DDBJ whole genome shotgun (WGS) entry which is preliminary data.</text>
</comment>
<sequence>MGRVMRPATFIDVTHAARLLMAVPRVARGEVCDGLIAQAGHADKYRKRFGRAHARLGTGTLSSRIGPGVLPTEPVFCDRLYARCLALVFERLARRDQPR</sequence>
<feature type="domain" description="DUF7742" evidence="1">
    <location>
        <begin position="6"/>
        <end position="92"/>
    </location>
</feature>
<evidence type="ECO:0000313" key="3">
    <source>
        <dbReference type="Proteomes" id="UP000036938"/>
    </source>
</evidence>
<evidence type="ECO:0000259" key="1">
    <source>
        <dbReference type="Pfam" id="PF24891"/>
    </source>
</evidence>